<evidence type="ECO:0000313" key="18">
    <source>
        <dbReference type="Proteomes" id="UP001530400"/>
    </source>
</evidence>
<evidence type="ECO:0000256" key="10">
    <source>
        <dbReference type="ARBA" id="ARBA00030865"/>
    </source>
</evidence>
<dbReference type="Pfam" id="PF03950">
    <property type="entry name" value="tRNA-synt_1c_C"/>
    <property type="match status" value="1"/>
</dbReference>
<dbReference type="Pfam" id="PF00749">
    <property type="entry name" value="tRNA-synt_1c"/>
    <property type="match status" value="1"/>
</dbReference>
<dbReference type="InterPro" id="IPR020056">
    <property type="entry name" value="Rbsml_bL25/Gln-tRNA_synth_N"/>
</dbReference>
<evidence type="ECO:0000259" key="13">
    <source>
        <dbReference type="Pfam" id="PF00749"/>
    </source>
</evidence>
<evidence type="ECO:0000256" key="12">
    <source>
        <dbReference type="SAM" id="MobiDB-lite"/>
    </source>
</evidence>
<evidence type="ECO:0000256" key="11">
    <source>
        <dbReference type="ARBA" id="ARBA00048351"/>
    </source>
</evidence>
<comment type="similarity">
    <text evidence="2">Belongs to the class-I aminoacyl-tRNA synthetase family. Glutamate--tRNA ligase type 2 subfamily.</text>
</comment>
<dbReference type="Pfam" id="PF13460">
    <property type="entry name" value="NAD_binding_10"/>
    <property type="match status" value="1"/>
</dbReference>
<evidence type="ECO:0000256" key="7">
    <source>
        <dbReference type="ARBA" id="ARBA00022840"/>
    </source>
</evidence>
<keyword evidence="4" id="KW-0963">Cytoplasm</keyword>
<evidence type="ECO:0000259" key="14">
    <source>
        <dbReference type="Pfam" id="PF03950"/>
    </source>
</evidence>
<dbReference type="AlphaFoldDB" id="A0ABD3QJZ3"/>
<dbReference type="Pfam" id="PF20974">
    <property type="entry name" value="tRNA-synt_1c_C2"/>
    <property type="match status" value="1"/>
</dbReference>
<name>A0ABD3QJZ3_9STRA</name>
<dbReference type="SUPFAM" id="SSF50715">
    <property type="entry name" value="Ribosomal protein L25-like"/>
    <property type="match status" value="1"/>
</dbReference>
<evidence type="ECO:0000256" key="8">
    <source>
        <dbReference type="ARBA" id="ARBA00022917"/>
    </source>
</evidence>
<evidence type="ECO:0000256" key="2">
    <source>
        <dbReference type="ARBA" id="ARBA00008927"/>
    </source>
</evidence>
<dbReference type="GO" id="GO:0004818">
    <property type="term" value="F:glutamate-tRNA ligase activity"/>
    <property type="evidence" value="ECO:0007669"/>
    <property type="project" value="UniProtKB-EC"/>
</dbReference>
<dbReference type="Proteomes" id="UP001530400">
    <property type="component" value="Unassembled WGS sequence"/>
</dbReference>
<gene>
    <name evidence="17" type="ORF">ACHAWO_009957</name>
</gene>
<evidence type="ECO:0000259" key="16">
    <source>
        <dbReference type="Pfam" id="PF20974"/>
    </source>
</evidence>
<dbReference type="PROSITE" id="PS00178">
    <property type="entry name" value="AA_TRNA_LIGASE_I"/>
    <property type="match status" value="1"/>
</dbReference>
<evidence type="ECO:0000256" key="9">
    <source>
        <dbReference type="ARBA" id="ARBA00023146"/>
    </source>
</evidence>
<dbReference type="FunFam" id="3.90.800.10:FF:000001">
    <property type="entry name" value="Glutamine--tRNA ligase"/>
    <property type="match status" value="1"/>
</dbReference>
<protein>
    <recommendedName>
        <fullName evidence="3">glutamate--tRNA ligase</fullName>
        <ecNumber evidence="3">6.1.1.17</ecNumber>
    </recommendedName>
    <alternativeName>
        <fullName evidence="10">Glutamyl-tRNA synthetase</fullName>
    </alternativeName>
</protein>
<feature type="domain" description="NAD(P)-binding" evidence="15">
    <location>
        <begin position="29"/>
        <end position="183"/>
    </location>
</feature>
<dbReference type="Gene3D" id="3.90.800.10">
    <property type="entry name" value="Glutamyl-tRNA Synthetase, Domain 3"/>
    <property type="match status" value="1"/>
</dbReference>
<dbReference type="InterPro" id="IPR036291">
    <property type="entry name" value="NAD(P)-bd_dom_sf"/>
</dbReference>
<dbReference type="InterPro" id="IPR001412">
    <property type="entry name" value="aa-tRNA-synth_I_CS"/>
</dbReference>
<evidence type="ECO:0000256" key="6">
    <source>
        <dbReference type="ARBA" id="ARBA00022741"/>
    </source>
</evidence>
<dbReference type="Gene3D" id="2.40.240.10">
    <property type="entry name" value="Ribosomal Protein L25, Chain P"/>
    <property type="match status" value="1"/>
</dbReference>
<dbReference type="InterPro" id="IPR011035">
    <property type="entry name" value="Ribosomal_bL25/Gln-tRNA_synth"/>
</dbReference>
<keyword evidence="6" id="KW-0547">Nucleotide-binding</keyword>
<dbReference type="InterPro" id="IPR000924">
    <property type="entry name" value="Glu/Gln-tRNA-synth"/>
</dbReference>
<dbReference type="InterPro" id="IPR049437">
    <property type="entry name" value="tRNA-synt_1c_C2"/>
</dbReference>
<evidence type="ECO:0000313" key="17">
    <source>
        <dbReference type="EMBL" id="KAL3799836.1"/>
    </source>
</evidence>
<comment type="caution">
    <text evidence="17">The sequence shown here is derived from an EMBL/GenBank/DDBJ whole genome shotgun (WGS) entry which is preliminary data.</text>
</comment>
<feature type="non-terminal residue" evidence="17">
    <location>
        <position position="1"/>
    </location>
</feature>
<keyword evidence="8" id="KW-0648">Protein biosynthesis</keyword>
<reference evidence="17 18" key="1">
    <citation type="submission" date="2024-10" db="EMBL/GenBank/DDBJ databases">
        <title>Updated reference genomes for cyclostephanoid diatoms.</title>
        <authorList>
            <person name="Roberts W.R."/>
            <person name="Alverson A.J."/>
        </authorList>
    </citation>
    <scope>NUCLEOTIDE SEQUENCE [LARGE SCALE GENOMIC DNA]</scope>
    <source>
        <strain evidence="17 18">AJA010-31</strain>
    </source>
</reference>
<dbReference type="Gene3D" id="3.40.50.720">
    <property type="entry name" value="NAD(P)-binding Rossmann-like Domain"/>
    <property type="match status" value="1"/>
</dbReference>
<dbReference type="InterPro" id="IPR020061">
    <property type="entry name" value="Glu_tRNA_lig_a-bdl"/>
</dbReference>
<evidence type="ECO:0000256" key="1">
    <source>
        <dbReference type="ARBA" id="ARBA00004496"/>
    </source>
</evidence>
<dbReference type="InterPro" id="IPR016040">
    <property type="entry name" value="NAD(P)-bd_dom"/>
</dbReference>
<organism evidence="17 18">
    <name type="scientific">Cyclotella atomus</name>
    <dbReference type="NCBI Taxonomy" id="382360"/>
    <lineage>
        <taxon>Eukaryota</taxon>
        <taxon>Sar</taxon>
        <taxon>Stramenopiles</taxon>
        <taxon>Ochrophyta</taxon>
        <taxon>Bacillariophyta</taxon>
        <taxon>Coscinodiscophyceae</taxon>
        <taxon>Thalassiosirophycidae</taxon>
        <taxon>Stephanodiscales</taxon>
        <taxon>Stephanodiscaceae</taxon>
        <taxon>Cyclotella</taxon>
    </lineage>
</organism>
<dbReference type="PANTHER" id="PTHR43097:SF5">
    <property type="entry name" value="GLUTAMATE--TRNA LIGASE"/>
    <property type="match status" value="1"/>
</dbReference>
<dbReference type="PRINTS" id="PR00987">
    <property type="entry name" value="TRNASYNTHGLU"/>
</dbReference>
<feature type="compositionally biased region" description="Basic and acidic residues" evidence="12">
    <location>
        <begin position="297"/>
        <end position="315"/>
    </location>
</feature>
<dbReference type="Gene3D" id="1.10.1160.10">
    <property type="entry name" value="Glutamyl-trna Synthetase, Domain 2"/>
    <property type="match status" value="1"/>
</dbReference>
<dbReference type="GO" id="GO:0006412">
    <property type="term" value="P:translation"/>
    <property type="evidence" value="ECO:0007669"/>
    <property type="project" value="UniProtKB-KW"/>
</dbReference>
<accession>A0ABD3QJZ3</accession>
<feature type="domain" description="tRNA synthetases class I (E and Q) anti-codon binding" evidence="16">
    <location>
        <begin position="912"/>
        <end position="985"/>
    </location>
</feature>
<dbReference type="InterPro" id="IPR014729">
    <property type="entry name" value="Rossmann-like_a/b/a_fold"/>
</dbReference>
<dbReference type="InterPro" id="IPR020058">
    <property type="entry name" value="Glu/Gln-tRNA-synth_Ib_cat-dom"/>
</dbReference>
<feature type="domain" description="Glutamyl/glutaminyl-tRNA synthetase class Ib anti-codon binding" evidence="14">
    <location>
        <begin position="815"/>
        <end position="893"/>
    </location>
</feature>
<keyword evidence="7" id="KW-0067">ATP-binding</keyword>
<keyword evidence="5" id="KW-0436">Ligase</keyword>
<dbReference type="FunFam" id="2.40.240.10:FF:000004">
    <property type="entry name" value="Glutamyl-tRNA synthetase, cytoplasmic"/>
    <property type="match status" value="1"/>
</dbReference>
<dbReference type="InterPro" id="IPR050132">
    <property type="entry name" value="Gln/Glu-tRNA_Ligase"/>
</dbReference>
<dbReference type="PANTHER" id="PTHR43097">
    <property type="entry name" value="GLUTAMINE-TRNA LIGASE"/>
    <property type="match status" value="1"/>
</dbReference>
<evidence type="ECO:0000256" key="4">
    <source>
        <dbReference type="ARBA" id="ARBA00022490"/>
    </source>
</evidence>
<keyword evidence="18" id="KW-1185">Reference proteome</keyword>
<evidence type="ECO:0000256" key="3">
    <source>
        <dbReference type="ARBA" id="ARBA00012835"/>
    </source>
</evidence>
<feature type="domain" description="Glutamyl/glutaminyl-tRNA synthetase class Ib catalytic" evidence="13">
    <location>
        <begin position="592"/>
        <end position="765"/>
    </location>
</feature>
<dbReference type="SUPFAM" id="SSF52374">
    <property type="entry name" value="Nucleotidylyl transferase"/>
    <property type="match status" value="1"/>
</dbReference>
<dbReference type="InterPro" id="IPR020059">
    <property type="entry name" value="Glu/Gln-tRNA-synth_Ib_codon-bd"/>
</dbReference>
<proteinExistence type="inferred from homology"/>
<dbReference type="InterPro" id="IPR036282">
    <property type="entry name" value="Glutathione-S-Trfase_C_sf"/>
</dbReference>
<comment type="subcellular location">
    <subcellularLocation>
        <location evidence="1">Cytoplasm</location>
    </subcellularLocation>
</comment>
<comment type="catalytic activity">
    <reaction evidence="11">
        <text>tRNA(Glu) + L-glutamate + ATP = L-glutamyl-tRNA(Glu) + AMP + diphosphate</text>
        <dbReference type="Rhea" id="RHEA:23540"/>
        <dbReference type="Rhea" id="RHEA-COMP:9663"/>
        <dbReference type="Rhea" id="RHEA-COMP:9680"/>
        <dbReference type="ChEBI" id="CHEBI:29985"/>
        <dbReference type="ChEBI" id="CHEBI:30616"/>
        <dbReference type="ChEBI" id="CHEBI:33019"/>
        <dbReference type="ChEBI" id="CHEBI:78442"/>
        <dbReference type="ChEBI" id="CHEBI:78520"/>
        <dbReference type="ChEBI" id="CHEBI:456215"/>
        <dbReference type="EC" id="6.1.1.17"/>
    </reaction>
</comment>
<evidence type="ECO:0000259" key="15">
    <source>
        <dbReference type="Pfam" id="PF13460"/>
    </source>
</evidence>
<dbReference type="SUPFAM" id="SSF51735">
    <property type="entry name" value="NAD(P)-binding Rossmann-fold domains"/>
    <property type="match status" value="1"/>
</dbReference>
<dbReference type="SUPFAM" id="SSF47616">
    <property type="entry name" value="GST C-terminal domain-like"/>
    <property type="match status" value="1"/>
</dbReference>
<dbReference type="Gene3D" id="1.20.1050.130">
    <property type="match status" value="1"/>
</dbReference>
<dbReference type="GO" id="GO:0005737">
    <property type="term" value="C:cytoplasm"/>
    <property type="evidence" value="ECO:0007669"/>
    <property type="project" value="UniProtKB-SubCell"/>
</dbReference>
<dbReference type="CDD" id="cd10289">
    <property type="entry name" value="GST_C_AaRS_like"/>
    <property type="match status" value="1"/>
</dbReference>
<dbReference type="EMBL" id="JALLPJ020000175">
    <property type="protein sequence ID" value="KAL3799836.1"/>
    <property type="molecule type" value="Genomic_DNA"/>
</dbReference>
<dbReference type="Gene3D" id="3.40.50.620">
    <property type="entry name" value="HUPs"/>
    <property type="match status" value="1"/>
</dbReference>
<evidence type="ECO:0000256" key="5">
    <source>
        <dbReference type="ARBA" id="ARBA00022598"/>
    </source>
</evidence>
<dbReference type="EC" id="6.1.1.17" evidence="3"/>
<sequence>GDKVVGLTRNPSKLVIPKGSGGADADKPLSDPNLTLIGGSVTNPSDVAKVFESPIDGVIVALGGKTSDVGDTMLTDGTNNIISAMKEKGVKRLAVVTSIGAGDSKDQAPFAFKLLMMTVMKKIFNDKNNQEKAVESSGLEYCIVRPGGLTVDPPTGVINVIDGEAGSIPRADVASFCLGAVRDDDFQYIGKAPCISSVGGTSWTKDRSKAARESAHNRSTVHFISLQTMSSEGDAVATPTVDLDALRTRITDLGETIKILKSSSEPDKDAIASAVAELLDAKRSFANNNGGIGVDGNKWEEPMSKKDKKKAEKAAKAAGDGGNVVSEANAAKKAAKKSEAKAKKAAAKSGAPVPAPAAAPKAVAPKAKAVAAPTPIRFSLSPNQISFNPNVSISERPVVALTAAILTNTIVDYELVSDHRRSGCALGLPSGNEVSGDLAMARYIAKQANLSSIMGANDEDAAMIDQWVDYALQLNKFGLARRVLAVSKTLDPILASATYIVGYSLTLADVALFAALGFPATEEGKGEVLSVLNGDSSTRRWIEMMAVHPAIREAAQLAVGVAKNAEASFEIGAEMDELVSGMSYLEGAVPGKVVTRFPPEPSGYLHVGHAKAVLLNDYYARRYKGRLILRFDDTNPSKEKDEFQTSIVEDLGKIGVKPDVVTFTSDYFETIRNYAIWMIENGLAYTDDTPQEEMQKERMERVNSKHRNDSASDSMKNFNLMCSGKEEGKAWCLRAKIDMSSDNGTLRDPVLYRQNTTPHHRSGTKFPTVRGVSRRGIDVDALKKFMCSQGASRRVVNMEWSKFWAENKKEIDKYAKRFMAIDKVDHVALTITNVSNGVGFLSTDYLPKDPSFGKRLVRTSKKVLLEKVDCDGMEVGENIVLTRWGVVQLTKVDGGLEGVFVPDGDVKAAKRKISWLADVSENIPVILSEFDNLISKEKLEEDDKFEDYINPDTQAETEVIGDAGLKTLKENDIIQLERRGFYRVDRAYVNNGKPLMLFMIPDGKKKAMSGLDGKLAHR</sequence>
<feature type="region of interest" description="Disordered" evidence="12">
    <location>
        <begin position="291"/>
        <end position="321"/>
    </location>
</feature>
<keyword evidence="9" id="KW-0030">Aminoacyl-tRNA synthetase</keyword>
<dbReference type="GO" id="GO:0005524">
    <property type="term" value="F:ATP binding"/>
    <property type="evidence" value="ECO:0007669"/>
    <property type="project" value="UniProtKB-KW"/>
</dbReference>